<proteinExistence type="predicted"/>
<feature type="chain" id="PRO_5021766700" description="Lipoprotein" evidence="1">
    <location>
        <begin position="20"/>
        <end position="78"/>
    </location>
</feature>
<reference evidence="2" key="1">
    <citation type="submission" date="2019-06" db="EMBL/GenBank/DDBJ databases">
        <authorList>
            <person name="Deangelis K."/>
            <person name="Huntemann M."/>
            <person name="Clum A."/>
            <person name="Pillay M."/>
            <person name="Palaniappan K."/>
            <person name="Varghese N."/>
            <person name="Mikhailova N."/>
            <person name="Stamatis D."/>
            <person name="Reddy T."/>
            <person name="Daum C."/>
            <person name="Shapiro N."/>
            <person name="Ivanova N."/>
            <person name="Kyrpides N."/>
            <person name="Woyke T."/>
        </authorList>
    </citation>
    <scope>NUCLEOTIDE SEQUENCE [LARGE SCALE GENOMIC DNA]</scope>
    <source>
        <strain evidence="2">128R</strain>
    </source>
</reference>
<name>A0A542D7T6_SERFO</name>
<reference evidence="2" key="2">
    <citation type="submission" date="2019-08" db="EMBL/GenBank/DDBJ databases">
        <title>Investigation of anaerobic lignin degradation for improved lignocellulosic biofuels.</title>
        <authorList>
            <person name="Deangelis K.PhD."/>
        </authorList>
    </citation>
    <scope>NUCLEOTIDE SEQUENCE [LARGE SCALE GENOMIC DNA]</scope>
    <source>
        <strain evidence="2">128R</strain>
    </source>
</reference>
<accession>A0A542D7T6</accession>
<gene>
    <name evidence="2" type="ORF">FHU10_1084</name>
</gene>
<evidence type="ECO:0000313" key="2">
    <source>
        <dbReference type="EMBL" id="TVZ68632.1"/>
    </source>
</evidence>
<evidence type="ECO:0000256" key="1">
    <source>
        <dbReference type="SAM" id="SignalP"/>
    </source>
</evidence>
<feature type="signal peptide" evidence="1">
    <location>
        <begin position="1"/>
        <end position="19"/>
    </location>
</feature>
<comment type="caution">
    <text evidence="2">The sequence shown here is derived from an EMBL/GenBank/DDBJ whole genome shotgun (WGS) entry which is preliminary data.</text>
</comment>
<dbReference type="AlphaFoldDB" id="A0A542D7T6"/>
<sequence length="78" mass="8481">MIKMLLLSSTLLFSGWTMAGNTSGQISASLTLFRTCSVNTTGSEPQIECDNGAALQPKVSRSKLVENDRESEVITVEW</sequence>
<evidence type="ECO:0008006" key="3">
    <source>
        <dbReference type="Google" id="ProtNLM"/>
    </source>
</evidence>
<dbReference type="EMBL" id="VISQ01000001">
    <property type="protein sequence ID" value="TVZ68632.1"/>
    <property type="molecule type" value="Genomic_DNA"/>
</dbReference>
<keyword evidence="1" id="KW-0732">Signal</keyword>
<protein>
    <recommendedName>
        <fullName evidence="3">Lipoprotein</fullName>
    </recommendedName>
</protein>
<organism evidence="2">
    <name type="scientific">Serratia fonticola</name>
    <dbReference type="NCBI Taxonomy" id="47917"/>
    <lineage>
        <taxon>Bacteria</taxon>
        <taxon>Pseudomonadati</taxon>
        <taxon>Pseudomonadota</taxon>
        <taxon>Gammaproteobacteria</taxon>
        <taxon>Enterobacterales</taxon>
        <taxon>Yersiniaceae</taxon>
        <taxon>Serratia</taxon>
    </lineage>
</organism>